<proteinExistence type="predicted"/>
<comment type="caution">
    <text evidence="1">The sequence shown here is derived from an EMBL/GenBank/DDBJ whole genome shotgun (WGS) entry which is preliminary data.</text>
</comment>
<gene>
    <name evidence="1" type="ORF">GOZ88_23475</name>
</gene>
<sequence length="74" mass="8456">MSTLTRDRLVFWEGWSPNHRQSGARRMLFQALENSGLIIRRVALDVRAVVGRRWKAKTRAVPVELPDELLSAVA</sequence>
<dbReference type="RefSeq" id="WP_156592895.1">
    <property type="nucleotide sequence ID" value="NZ_WPHU01000012.1"/>
</dbReference>
<evidence type="ECO:0000313" key="2">
    <source>
        <dbReference type="Proteomes" id="UP000440716"/>
    </source>
</evidence>
<reference evidence="1 2" key="1">
    <citation type="submission" date="2019-12" db="EMBL/GenBank/DDBJ databases">
        <title>Whole-genome sequencing of Allorhizobium vitis.</title>
        <authorList>
            <person name="Gan H.M."/>
            <person name="Szegedi E."/>
            <person name="Burr T."/>
            <person name="Savka M.A."/>
        </authorList>
    </citation>
    <scope>NUCLEOTIDE SEQUENCE [LARGE SCALE GENOMIC DNA]</scope>
    <source>
        <strain evidence="1 2">CG415</strain>
    </source>
</reference>
<evidence type="ECO:0000313" key="1">
    <source>
        <dbReference type="EMBL" id="MVA59073.1"/>
    </source>
</evidence>
<name>A0A7K1RM01_AGRVI</name>
<dbReference type="AlphaFoldDB" id="A0A7K1RM01"/>
<dbReference type="Proteomes" id="UP000440716">
    <property type="component" value="Unassembled WGS sequence"/>
</dbReference>
<dbReference type="EMBL" id="WPHU01000012">
    <property type="protein sequence ID" value="MVA59073.1"/>
    <property type="molecule type" value="Genomic_DNA"/>
</dbReference>
<accession>A0A7K1RM01</accession>
<organism evidence="1 2">
    <name type="scientific">Agrobacterium vitis</name>
    <name type="common">Rhizobium vitis</name>
    <dbReference type="NCBI Taxonomy" id="373"/>
    <lineage>
        <taxon>Bacteria</taxon>
        <taxon>Pseudomonadati</taxon>
        <taxon>Pseudomonadota</taxon>
        <taxon>Alphaproteobacteria</taxon>
        <taxon>Hyphomicrobiales</taxon>
        <taxon>Rhizobiaceae</taxon>
        <taxon>Rhizobium/Agrobacterium group</taxon>
        <taxon>Agrobacterium</taxon>
    </lineage>
</organism>
<protein>
    <submittedName>
        <fullName evidence="1">Uncharacterized protein</fullName>
    </submittedName>
</protein>